<dbReference type="Pfam" id="PF00704">
    <property type="entry name" value="Glyco_hydro_18"/>
    <property type="match status" value="1"/>
</dbReference>
<dbReference type="InterPro" id="IPR001223">
    <property type="entry name" value="Glyco_hydro18_cat"/>
</dbReference>
<name>A0ABU6NZX2_9BACI</name>
<dbReference type="InterPro" id="IPR017853">
    <property type="entry name" value="GH"/>
</dbReference>
<evidence type="ECO:0000256" key="3">
    <source>
        <dbReference type="ARBA" id="ARBA00022801"/>
    </source>
</evidence>
<keyword evidence="9" id="KW-1185">Reference proteome</keyword>
<evidence type="ECO:0000313" key="8">
    <source>
        <dbReference type="EMBL" id="MED4402228.1"/>
    </source>
</evidence>
<dbReference type="GO" id="GO:0016787">
    <property type="term" value="F:hydrolase activity"/>
    <property type="evidence" value="ECO:0007669"/>
    <property type="project" value="UniProtKB-KW"/>
</dbReference>
<comment type="catalytic activity">
    <reaction evidence="1">
        <text>Random endo-hydrolysis of N-acetyl-beta-D-glucosaminide (1-&gt;4)-beta-linkages in chitin and chitodextrins.</text>
        <dbReference type="EC" id="3.2.1.14"/>
    </reaction>
</comment>
<dbReference type="SUPFAM" id="SSF51445">
    <property type="entry name" value="(Trans)glycosidases"/>
    <property type="match status" value="1"/>
</dbReference>
<keyword evidence="3 5" id="KW-0378">Hydrolase</keyword>
<dbReference type="SMART" id="SM00636">
    <property type="entry name" value="Glyco_18"/>
    <property type="match status" value="1"/>
</dbReference>
<evidence type="ECO:0000256" key="4">
    <source>
        <dbReference type="ARBA" id="ARBA00023295"/>
    </source>
</evidence>
<dbReference type="EMBL" id="JARTFS010000011">
    <property type="protein sequence ID" value="MED4402228.1"/>
    <property type="molecule type" value="Genomic_DNA"/>
</dbReference>
<feature type="domain" description="GH18" evidence="7">
    <location>
        <begin position="68"/>
        <end position="380"/>
    </location>
</feature>
<protein>
    <recommendedName>
        <fullName evidence="2">chitinase</fullName>
        <ecNumber evidence="2">3.2.1.14</ecNumber>
    </recommendedName>
</protein>
<dbReference type="Gene3D" id="3.40.5.30">
    <property type="entry name" value="(Trans)glycosidases - domain 2"/>
    <property type="match status" value="1"/>
</dbReference>
<evidence type="ECO:0000256" key="6">
    <source>
        <dbReference type="RuleBase" id="RU004453"/>
    </source>
</evidence>
<dbReference type="PROSITE" id="PS01095">
    <property type="entry name" value="GH18_1"/>
    <property type="match status" value="1"/>
</dbReference>
<sequence>MKKRSLLLLLVVVIIFTGGFYSGILFSTIKNEQEHTEKAENVKMHIAPFSEKNPINKQIPKLETKQTKKLIGYIQDFRDPNLVDYSNLTHIIFSFAHPTVDGKILLNGESALNNLRAIVSKAHQHNTKVMLAVGGWYHISGGESYMYFKEAIADPASRNNLISELVNFANRENLDGIDIDFEHPRSKNDALNLNVFIKGLNEKFHNRNKELSIAVNAKVHSVTGTEINNVVYDPSMFNYVDHVNIMAYDGQWDGGYNAANLSPYSYTKNIVNYWTNLFENHNISKEKLVLGIPFYAQPENKDIKQVSYAAIIERNPKNAGRDTVNMNETTYHYNGEKTVQKKTKLALDNGFGGMMLWELGHDAEGQHSLSGVIAEEMEELNIYVLK</sequence>
<proteinExistence type="inferred from homology"/>
<evidence type="ECO:0000256" key="1">
    <source>
        <dbReference type="ARBA" id="ARBA00000822"/>
    </source>
</evidence>
<dbReference type="PANTHER" id="PTHR11177">
    <property type="entry name" value="CHITINASE"/>
    <property type="match status" value="1"/>
</dbReference>
<dbReference type="InterPro" id="IPR011583">
    <property type="entry name" value="Chitinase_II/V-like_cat"/>
</dbReference>
<dbReference type="Gene3D" id="3.20.20.80">
    <property type="entry name" value="Glycosidases"/>
    <property type="match status" value="1"/>
</dbReference>
<evidence type="ECO:0000259" key="7">
    <source>
        <dbReference type="PROSITE" id="PS51910"/>
    </source>
</evidence>
<gene>
    <name evidence="8" type="ORF">P9271_12965</name>
</gene>
<evidence type="ECO:0000256" key="2">
    <source>
        <dbReference type="ARBA" id="ARBA00012729"/>
    </source>
</evidence>
<comment type="caution">
    <text evidence="8">The sequence shown here is derived from an EMBL/GenBank/DDBJ whole genome shotgun (WGS) entry which is preliminary data.</text>
</comment>
<evidence type="ECO:0000313" key="9">
    <source>
        <dbReference type="Proteomes" id="UP001342826"/>
    </source>
</evidence>
<dbReference type="InterPro" id="IPR050314">
    <property type="entry name" value="Glycosyl_Hydrlase_18"/>
</dbReference>
<dbReference type="EC" id="3.2.1.14" evidence="2"/>
<reference evidence="8 9" key="1">
    <citation type="submission" date="2023-03" db="EMBL/GenBank/DDBJ databases">
        <title>Bacillus Genome Sequencing.</title>
        <authorList>
            <person name="Dunlap C."/>
        </authorList>
    </citation>
    <scope>NUCLEOTIDE SEQUENCE [LARGE SCALE GENOMIC DNA]</scope>
    <source>
        <strain evidence="8 9">NRS-1717</strain>
    </source>
</reference>
<dbReference type="PANTHER" id="PTHR11177:SF317">
    <property type="entry name" value="CHITINASE 12-RELATED"/>
    <property type="match status" value="1"/>
</dbReference>
<dbReference type="RefSeq" id="WP_328015373.1">
    <property type="nucleotide sequence ID" value="NZ_JARTFS010000011.1"/>
</dbReference>
<keyword evidence="4 5" id="KW-0326">Glycosidase</keyword>
<accession>A0ABU6NZX2</accession>
<organism evidence="8 9">
    <name type="scientific">Metabacillus fastidiosus</name>
    <dbReference type="NCBI Taxonomy" id="1458"/>
    <lineage>
        <taxon>Bacteria</taxon>
        <taxon>Bacillati</taxon>
        <taxon>Bacillota</taxon>
        <taxon>Bacilli</taxon>
        <taxon>Bacillales</taxon>
        <taxon>Bacillaceae</taxon>
        <taxon>Metabacillus</taxon>
    </lineage>
</organism>
<dbReference type="InterPro" id="IPR001579">
    <property type="entry name" value="Glyco_hydro_18_chit_AS"/>
</dbReference>
<comment type="similarity">
    <text evidence="6">Belongs to the glycosyl hydrolase 18 family.</text>
</comment>
<evidence type="ECO:0000256" key="5">
    <source>
        <dbReference type="RuleBase" id="RU000489"/>
    </source>
</evidence>
<dbReference type="Proteomes" id="UP001342826">
    <property type="component" value="Unassembled WGS sequence"/>
</dbReference>
<dbReference type="PROSITE" id="PS51910">
    <property type="entry name" value="GH18_2"/>
    <property type="match status" value="1"/>
</dbReference>